<organism evidence="7 8">
    <name type="scientific">Parafannyhessea umbonata</name>
    <dbReference type="NCBI Taxonomy" id="604330"/>
    <lineage>
        <taxon>Bacteria</taxon>
        <taxon>Bacillati</taxon>
        <taxon>Actinomycetota</taxon>
        <taxon>Coriobacteriia</taxon>
        <taxon>Coriobacteriales</taxon>
        <taxon>Atopobiaceae</taxon>
        <taxon>Parafannyhessea</taxon>
    </lineage>
</organism>
<comment type="similarity">
    <text evidence="5">Belongs to the protein N5-glutamine methyltransferase family. PrmC subfamily.</text>
</comment>
<keyword evidence="2 5" id="KW-0808">Transferase</keyword>
<dbReference type="InterPro" id="IPR004556">
    <property type="entry name" value="HemK-like"/>
</dbReference>
<dbReference type="Pfam" id="PF17827">
    <property type="entry name" value="PrmC_N"/>
    <property type="match status" value="1"/>
</dbReference>
<dbReference type="AlphaFoldDB" id="A0A1G6K8F0"/>
<feature type="binding site" evidence="5">
    <location>
        <begin position="200"/>
        <end position="203"/>
    </location>
    <ligand>
        <name>substrate</name>
    </ligand>
</feature>
<dbReference type="Gene3D" id="1.10.8.10">
    <property type="entry name" value="DNA helicase RuvA subunit, C-terminal domain"/>
    <property type="match status" value="1"/>
</dbReference>
<dbReference type="InterPro" id="IPR006070">
    <property type="entry name" value="Sua5-like_dom"/>
</dbReference>
<keyword evidence="3 5" id="KW-0949">S-adenosyl-L-methionine</keyword>
<dbReference type="GO" id="GO:0032259">
    <property type="term" value="P:methylation"/>
    <property type="evidence" value="ECO:0007669"/>
    <property type="project" value="UniProtKB-KW"/>
</dbReference>
<feature type="binding site" evidence="5">
    <location>
        <begin position="130"/>
        <end position="134"/>
    </location>
    <ligand>
        <name>S-adenosyl-L-methionine</name>
        <dbReference type="ChEBI" id="CHEBI:59789"/>
    </ligand>
</feature>
<reference evidence="8" key="1">
    <citation type="submission" date="2016-10" db="EMBL/GenBank/DDBJ databases">
        <authorList>
            <person name="Varghese N."/>
            <person name="Submissions S."/>
        </authorList>
    </citation>
    <scope>NUCLEOTIDE SEQUENCE [LARGE SCALE GENOMIC DNA]</scope>
    <source>
        <strain evidence="8">DSM 22619</strain>
    </source>
</reference>
<dbReference type="RefSeq" id="WP_090846007.1">
    <property type="nucleotide sequence ID" value="NZ_FMZL01000007.1"/>
</dbReference>
<gene>
    <name evidence="5" type="primary">prmC</name>
    <name evidence="7" type="ORF">SAMN04487824_10718</name>
</gene>
<protein>
    <recommendedName>
        <fullName evidence="5">Release factor glutamine methyltransferase</fullName>
        <shortName evidence="5">RF MTase</shortName>
        <ecNumber evidence="5">2.1.1.297</ecNumber>
    </recommendedName>
    <alternativeName>
        <fullName evidence="5">N5-glutamine methyltransferase PrmC</fullName>
    </alternativeName>
    <alternativeName>
        <fullName evidence="5">Protein-(glutamine-N5) MTase PrmC</fullName>
    </alternativeName>
    <alternativeName>
        <fullName evidence="5">Protein-glutamine N-methyltransferase PrmC</fullName>
    </alternativeName>
</protein>
<dbReference type="InterPro" id="IPR040758">
    <property type="entry name" value="PrmC_N"/>
</dbReference>
<dbReference type="Proteomes" id="UP000198528">
    <property type="component" value="Unassembled WGS sequence"/>
</dbReference>
<dbReference type="Gene3D" id="3.40.50.150">
    <property type="entry name" value="Vaccinia Virus protein VP39"/>
    <property type="match status" value="1"/>
</dbReference>
<comment type="function">
    <text evidence="5">Methylates the class 1 translation termination release factors RF1/PrfA and RF2/PrfB on the glutamine residue of the universally conserved GGQ motif.</text>
</comment>
<dbReference type="PANTHER" id="PTHR18895:SF74">
    <property type="entry name" value="MTRF1L RELEASE FACTOR GLUTAMINE METHYLTRANSFERASE"/>
    <property type="match status" value="1"/>
</dbReference>
<evidence type="ECO:0000259" key="6">
    <source>
        <dbReference type="PROSITE" id="PS51163"/>
    </source>
</evidence>
<keyword evidence="8" id="KW-1185">Reference proteome</keyword>
<dbReference type="Pfam" id="PF05175">
    <property type="entry name" value="MTS"/>
    <property type="match status" value="1"/>
</dbReference>
<dbReference type="InterPro" id="IPR007848">
    <property type="entry name" value="Small_mtfrase_dom"/>
</dbReference>
<name>A0A1G6K8F0_9ACTN</name>
<feature type="domain" description="YrdC-like" evidence="6">
    <location>
        <begin position="326"/>
        <end position="514"/>
    </location>
</feature>
<dbReference type="GO" id="GO:0003725">
    <property type="term" value="F:double-stranded RNA binding"/>
    <property type="evidence" value="ECO:0007669"/>
    <property type="project" value="InterPro"/>
</dbReference>
<evidence type="ECO:0000313" key="7">
    <source>
        <dbReference type="EMBL" id="SDC27339.1"/>
    </source>
</evidence>
<evidence type="ECO:0000256" key="5">
    <source>
        <dbReference type="HAMAP-Rule" id="MF_02126"/>
    </source>
</evidence>
<evidence type="ECO:0000256" key="1">
    <source>
        <dbReference type="ARBA" id="ARBA00022603"/>
    </source>
</evidence>
<sequence>MAEQETWTIQRMLDWTIGYLGRKGDERPRLSAEWMLGSVTGLSRVQIYTSFDRPLTPDELRRMHDAVVRRGTGAPLQYITGEMPFRHIVLQCEEGVLIPRPETEVLVDAALEGVDAARACGREARVLEVGTGTGCIACSIASERRGTHVVATDVSPKAAALAERNRDALGLDGAVDVVRCDLADGVDPAYMGALDVLVSNPPYIPSAVVPTLPAEVEAHEPHLALDGGPDGLDVFRRLLELAPTALRPGGMLCVELFETNVGDAAELCRRQGGWASVEVRQDLTHRPRVLVAVREGDLASTVDAQTERALELREKVVKVDQAAPDAAAVRRGGNVLLAGGVVVVPTDSVYGIGCAATPHNPGHARTFAIKHRDLAQTLPWLVADAEDLDRFGRDVPAWAYRLAERWWPGALTLVVKASTAVPAEYVRSQDGTIALRLPDSNLVRALARHVGCPLAITSANTHGEAAATSGSGLEERIVREADLTFDAGPAPIAVASTIVGCTGEDPVVYREGAIPAADIMECARG</sequence>
<dbReference type="PANTHER" id="PTHR18895">
    <property type="entry name" value="HEMK METHYLTRANSFERASE"/>
    <property type="match status" value="1"/>
</dbReference>
<dbReference type="Gene3D" id="3.90.870.10">
    <property type="entry name" value="DHBP synthase"/>
    <property type="match status" value="1"/>
</dbReference>
<dbReference type="EC" id="2.1.1.297" evidence="5"/>
<comment type="catalytic activity">
    <reaction evidence="4 5">
        <text>L-glutaminyl-[peptide chain release factor] + S-adenosyl-L-methionine = N(5)-methyl-L-glutaminyl-[peptide chain release factor] + S-adenosyl-L-homocysteine + H(+)</text>
        <dbReference type="Rhea" id="RHEA:42896"/>
        <dbReference type="Rhea" id="RHEA-COMP:10271"/>
        <dbReference type="Rhea" id="RHEA-COMP:10272"/>
        <dbReference type="ChEBI" id="CHEBI:15378"/>
        <dbReference type="ChEBI" id="CHEBI:30011"/>
        <dbReference type="ChEBI" id="CHEBI:57856"/>
        <dbReference type="ChEBI" id="CHEBI:59789"/>
        <dbReference type="ChEBI" id="CHEBI:61891"/>
        <dbReference type="EC" id="2.1.1.297"/>
    </reaction>
</comment>
<evidence type="ECO:0000256" key="2">
    <source>
        <dbReference type="ARBA" id="ARBA00022679"/>
    </source>
</evidence>
<dbReference type="PROSITE" id="PS51163">
    <property type="entry name" value="YRDC"/>
    <property type="match status" value="1"/>
</dbReference>
<comment type="caution">
    <text evidence="5">Lacks conserved residue(s) required for the propagation of feature annotation.</text>
</comment>
<evidence type="ECO:0000313" key="8">
    <source>
        <dbReference type="Proteomes" id="UP000198528"/>
    </source>
</evidence>
<accession>A0A1G6K8F0</accession>
<dbReference type="CDD" id="cd02440">
    <property type="entry name" value="AdoMet_MTases"/>
    <property type="match status" value="1"/>
</dbReference>
<feature type="binding site" evidence="5">
    <location>
        <position position="153"/>
    </location>
    <ligand>
        <name>S-adenosyl-L-methionine</name>
        <dbReference type="ChEBI" id="CHEBI:59789"/>
    </ligand>
</feature>
<dbReference type="PROSITE" id="PS00092">
    <property type="entry name" value="N6_MTASE"/>
    <property type="match status" value="1"/>
</dbReference>
<dbReference type="NCBIfam" id="TIGR03534">
    <property type="entry name" value="RF_mod_PrmC"/>
    <property type="match status" value="1"/>
</dbReference>
<dbReference type="EMBL" id="FMZL01000007">
    <property type="protein sequence ID" value="SDC27339.1"/>
    <property type="molecule type" value="Genomic_DNA"/>
</dbReference>
<keyword evidence="1 5" id="KW-0489">Methyltransferase</keyword>
<dbReference type="NCBIfam" id="TIGR00057">
    <property type="entry name" value="L-threonylcarbamoyladenylate synthase"/>
    <property type="match status" value="1"/>
</dbReference>
<evidence type="ECO:0000256" key="4">
    <source>
        <dbReference type="ARBA" id="ARBA00048391"/>
    </source>
</evidence>
<dbReference type="InterPro" id="IPR029063">
    <property type="entry name" value="SAM-dependent_MTases_sf"/>
</dbReference>
<dbReference type="SUPFAM" id="SSF55821">
    <property type="entry name" value="YrdC/RibB"/>
    <property type="match status" value="1"/>
</dbReference>
<dbReference type="InterPro" id="IPR017945">
    <property type="entry name" value="DHBP_synth_RibB-like_a/b_dom"/>
</dbReference>
<dbReference type="InterPro" id="IPR050320">
    <property type="entry name" value="N5-glutamine_MTase"/>
</dbReference>
<proteinExistence type="inferred from homology"/>
<dbReference type="InterPro" id="IPR019874">
    <property type="entry name" value="RF_methyltr_PrmC"/>
</dbReference>
<dbReference type="HAMAP" id="MF_02126">
    <property type="entry name" value="RF_methyltr_PrmC"/>
    <property type="match status" value="1"/>
</dbReference>
<dbReference type="GO" id="GO:0102559">
    <property type="term" value="F:peptide chain release factor N(5)-glutamine methyltransferase activity"/>
    <property type="evidence" value="ECO:0007669"/>
    <property type="project" value="UniProtKB-EC"/>
</dbReference>
<evidence type="ECO:0000256" key="3">
    <source>
        <dbReference type="ARBA" id="ARBA00022691"/>
    </source>
</evidence>
<feature type="binding site" evidence="5">
    <location>
        <position position="200"/>
    </location>
    <ligand>
        <name>S-adenosyl-L-methionine</name>
        <dbReference type="ChEBI" id="CHEBI:59789"/>
    </ligand>
</feature>
<dbReference type="SUPFAM" id="SSF53335">
    <property type="entry name" value="S-adenosyl-L-methionine-dependent methyltransferases"/>
    <property type="match status" value="1"/>
</dbReference>
<dbReference type="InterPro" id="IPR002052">
    <property type="entry name" value="DNA_methylase_N6_adenine_CS"/>
</dbReference>
<dbReference type="NCBIfam" id="TIGR00536">
    <property type="entry name" value="hemK_fam"/>
    <property type="match status" value="1"/>
</dbReference>
<dbReference type="STRING" id="604330.SAMN04489857_2036"/>
<dbReference type="Pfam" id="PF01300">
    <property type="entry name" value="Sua5_yciO_yrdC"/>
    <property type="match status" value="1"/>
</dbReference>